<dbReference type="InterPro" id="IPR049326">
    <property type="entry name" value="Rhodopsin_dom_fungi"/>
</dbReference>
<dbReference type="PANTHER" id="PTHR43226">
    <property type="entry name" value="XAA-PRO AMINOPEPTIDASE 3"/>
    <property type="match status" value="1"/>
</dbReference>
<keyword evidence="11" id="KW-0464">Manganese</keyword>
<evidence type="ECO:0000256" key="5">
    <source>
        <dbReference type="ARBA" id="ARBA00012574"/>
    </source>
</evidence>
<dbReference type="InterPro" id="IPR000994">
    <property type="entry name" value="Pept_M24"/>
</dbReference>
<evidence type="ECO:0000256" key="12">
    <source>
        <dbReference type="ARBA" id="ARBA00030849"/>
    </source>
</evidence>
<dbReference type="GO" id="GO:0070006">
    <property type="term" value="F:metalloaminopeptidase activity"/>
    <property type="evidence" value="ECO:0007669"/>
    <property type="project" value="InterPro"/>
</dbReference>
<dbReference type="eggNOG" id="KOG2737">
    <property type="taxonomic scope" value="Eukaryota"/>
</dbReference>
<dbReference type="InterPro" id="IPR036005">
    <property type="entry name" value="Creatinase/aminopeptidase-like"/>
</dbReference>
<dbReference type="GO" id="GO:0030145">
    <property type="term" value="F:manganese ion binding"/>
    <property type="evidence" value="ECO:0007669"/>
    <property type="project" value="InterPro"/>
</dbReference>
<dbReference type="Pfam" id="PF00557">
    <property type="entry name" value="Peptidase_M24"/>
    <property type="match status" value="1"/>
</dbReference>
<evidence type="ECO:0000313" key="16">
    <source>
        <dbReference type="EMBL" id="EKD20522.1"/>
    </source>
</evidence>
<feature type="transmembrane region" description="Helical" evidence="14">
    <location>
        <begin position="75"/>
        <end position="95"/>
    </location>
</feature>
<feature type="domain" description="Aminopeptidase P N-terminal" evidence="15">
    <location>
        <begin position="294"/>
        <end position="425"/>
    </location>
</feature>
<dbReference type="GO" id="GO:0006508">
    <property type="term" value="P:proteolysis"/>
    <property type="evidence" value="ECO:0007669"/>
    <property type="project" value="UniProtKB-KW"/>
</dbReference>
<evidence type="ECO:0000256" key="8">
    <source>
        <dbReference type="ARBA" id="ARBA00022723"/>
    </source>
</evidence>
<keyword evidence="7" id="KW-0645">Protease</keyword>
<dbReference type="OrthoDB" id="10261878at2759"/>
<comment type="similarity">
    <text evidence="4">Belongs to the peptidase M24B family.</text>
</comment>
<evidence type="ECO:0000256" key="4">
    <source>
        <dbReference type="ARBA" id="ARBA00008766"/>
    </source>
</evidence>
<comment type="function">
    <text evidence="3">Catalyzes the removal of a penultimate prolyl residue from the N-termini of peptides.</text>
</comment>
<evidence type="ECO:0000256" key="2">
    <source>
        <dbReference type="ARBA" id="ARBA00001936"/>
    </source>
</evidence>
<dbReference type="EMBL" id="JH921429">
    <property type="protein sequence ID" value="EKD20522.1"/>
    <property type="molecule type" value="Genomic_DNA"/>
</dbReference>
<accession>K1X5W4</accession>
<keyword evidence="8" id="KW-0479">Metal-binding</keyword>
<dbReference type="InterPro" id="IPR052433">
    <property type="entry name" value="X-Pro_dipept-like"/>
</dbReference>
<keyword evidence="6" id="KW-0031">Aminopeptidase</keyword>
<dbReference type="InterPro" id="IPR029149">
    <property type="entry name" value="Creatin/AminoP/Spt16_N"/>
</dbReference>
<dbReference type="Pfam" id="PF20684">
    <property type="entry name" value="Fung_rhodopsin"/>
    <property type="match status" value="1"/>
</dbReference>
<dbReference type="Pfam" id="PF05195">
    <property type="entry name" value="AMP_N"/>
    <property type="match status" value="1"/>
</dbReference>
<keyword evidence="10" id="KW-0482">Metalloprotease</keyword>
<evidence type="ECO:0000256" key="13">
    <source>
        <dbReference type="ARBA" id="ARBA00032413"/>
    </source>
</evidence>
<evidence type="ECO:0000256" key="11">
    <source>
        <dbReference type="ARBA" id="ARBA00023211"/>
    </source>
</evidence>
<keyword evidence="14" id="KW-0812">Transmembrane</keyword>
<dbReference type="SUPFAM" id="SSF53092">
    <property type="entry name" value="Creatinase/prolidase N-terminal domain"/>
    <property type="match status" value="1"/>
</dbReference>
<evidence type="ECO:0000256" key="14">
    <source>
        <dbReference type="SAM" id="Phobius"/>
    </source>
</evidence>
<reference evidence="16 17" key="1">
    <citation type="journal article" date="2012" name="BMC Genomics">
        <title>Sequencing the genome of Marssonina brunnea reveals fungus-poplar co-evolution.</title>
        <authorList>
            <person name="Zhu S."/>
            <person name="Cao Y.-Z."/>
            <person name="Jiang C."/>
            <person name="Tan B.-Y."/>
            <person name="Wang Z."/>
            <person name="Feng S."/>
            <person name="Zhang L."/>
            <person name="Su X.-H."/>
            <person name="Brejova B."/>
            <person name="Vinar T."/>
            <person name="Xu M."/>
            <person name="Wang M.-X."/>
            <person name="Zhang S.-G."/>
            <person name="Huang M.-R."/>
            <person name="Wu R."/>
            <person name="Zhou Y."/>
        </authorList>
    </citation>
    <scope>NUCLEOTIDE SEQUENCE [LARGE SCALE GENOMIC DNA]</scope>
    <source>
        <strain evidence="16 17">MB_m1</strain>
    </source>
</reference>
<dbReference type="KEGG" id="mbe:MBM_01204"/>
<evidence type="ECO:0000256" key="9">
    <source>
        <dbReference type="ARBA" id="ARBA00022801"/>
    </source>
</evidence>
<dbReference type="InParanoid" id="K1X5W4"/>
<dbReference type="InterPro" id="IPR007865">
    <property type="entry name" value="Aminopep_P_N"/>
</dbReference>
<dbReference type="SMART" id="SM01011">
    <property type="entry name" value="AMP_N"/>
    <property type="match status" value="1"/>
</dbReference>
<name>K1X5W4_MARBU</name>
<evidence type="ECO:0000256" key="3">
    <source>
        <dbReference type="ARBA" id="ARBA00002443"/>
    </source>
</evidence>
<keyword evidence="14" id="KW-1133">Transmembrane helix</keyword>
<evidence type="ECO:0000259" key="15">
    <source>
        <dbReference type="SMART" id="SM01011"/>
    </source>
</evidence>
<sequence>MIGILSVYGLWAVFGSTFMCLPVSNFWNTGISVGCMEKTAFWFSNAALNIATDILIFSIPMPLLKQLQLPKKQKIGLMFVFGFGAFVCVTSVIRLKSLHEISASTDTTLDGVNAGIWSGIEINVAIACASLPSIKPLISRVAPRLFSTRSTSCSRSNVNNAPDAPHYGSFAMKSSFGGSKCMGGSNVYAAGKINTTGGSGDIKIQKTVIMQREVRPNSDGSESSLVFKTDCYSEERNQKITRETKSTILAEPLIESNNMDMMDARPASRGSNWSIDVEDFDDMVSVSKRRAEIYPAKKHARSVAKHLNVQSGLVFLPGTPSKEYEDSDEAVHFRQRRYFYYLSGLTIPDCIVTFDVGRNDLRAWIPPTSSGFRVIYNGSSPSREEVKENSDFDHVDYNNRLDEYVKSFIHHEETPTVFLLHKYHEIFASHVFRPMPAESEKKVRFNSNILMPAMNAARVIKSSYEIKMIRKACAITAKAHVNVLKHVKAFKNESEIEAVFISTCIAHQAKQQAYGVIAGSGPNASTLHYSENNESLEGRQLVCLDAGCEWKCYASDVTRTFPISGEYSTEAKEIYDLVARMQEECIAMVKPNADYRDIDSKAHAIATEGLLKLGLLHNGSAEEICVAGASKAFLPHGLGHYLGLETHDVGNGGLLLLKNVRGKERDCQISVFADDCHLFRAASMLLPNMVITVEPGIYFNRYAMEEVWLKDDRISRYINKDMLEKYYPVGGVRIEDDILVTEDGYENITREIPKGDEALRIINEGMNETVIVERVAAQEVQRKAGWFW</sequence>
<comment type="cofactor">
    <cofactor evidence="2">
        <name>Mn(2+)</name>
        <dbReference type="ChEBI" id="CHEBI:29035"/>
    </cofactor>
</comment>
<keyword evidence="14" id="KW-0472">Membrane</keyword>
<dbReference type="HOGENOM" id="CLU_356036_0_0_1"/>
<dbReference type="EC" id="3.4.11.9" evidence="5"/>
<gene>
    <name evidence="16" type="ORF">MBM_01204</name>
</gene>
<dbReference type="CDD" id="cd01087">
    <property type="entry name" value="Prolidase"/>
    <property type="match status" value="1"/>
</dbReference>
<proteinExistence type="inferred from homology"/>
<dbReference type="SUPFAM" id="SSF55920">
    <property type="entry name" value="Creatinase/aminopeptidase"/>
    <property type="match status" value="1"/>
</dbReference>
<feature type="transmembrane region" description="Helical" evidence="14">
    <location>
        <begin position="39"/>
        <end position="63"/>
    </location>
</feature>
<dbReference type="Proteomes" id="UP000006753">
    <property type="component" value="Unassembled WGS sequence"/>
</dbReference>
<dbReference type="AlphaFoldDB" id="K1X5W4"/>
<dbReference type="PANTHER" id="PTHR43226:SF3">
    <property type="entry name" value="XAA-PRO AMINOPEPTIDASE AN0832-RELATED"/>
    <property type="match status" value="1"/>
</dbReference>
<evidence type="ECO:0000313" key="17">
    <source>
        <dbReference type="Proteomes" id="UP000006753"/>
    </source>
</evidence>
<organism evidence="16 17">
    <name type="scientific">Marssonina brunnea f. sp. multigermtubi (strain MB_m1)</name>
    <name type="common">Marssonina leaf spot fungus</name>
    <dbReference type="NCBI Taxonomy" id="1072389"/>
    <lineage>
        <taxon>Eukaryota</taxon>
        <taxon>Fungi</taxon>
        <taxon>Dikarya</taxon>
        <taxon>Ascomycota</taxon>
        <taxon>Pezizomycotina</taxon>
        <taxon>Leotiomycetes</taxon>
        <taxon>Helotiales</taxon>
        <taxon>Drepanopezizaceae</taxon>
        <taxon>Drepanopeziza</taxon>
    </lineage>
</organism>
<evidence type="ECO:0000256" key="7">
    <source>
        <dbReference type="ARBA" id="ARBA00022670"/>
    </source>
</evidence>
<dbReference type="Gene3D" id="3.40.350.10">
    <property type="entry name" value="Creatinase/prolidase N-terminal domain"/>
    <property type="match status" value="1"/>
</dbReference>
<keyword evidence="17" id="KW-1185">Reference proteome</keyword>
<feature type="transmembrane region" description="Helical" evidence="14">
    <location>
        <begin position="7"/>
        <end position="27"/>
    </location>
</feature>
<evidence type="ECO:0000256" key="10">
    <source>
        <dbReference type="ARBA" id="ARBA00023049"/>
    </source>
</evidence>
<evidence type="ECO:0000256" key="6">
    <source>
        <dbReference type="ARBA" id="ARBA00022438"/>
    </source>
</evidence>
<protein>
    <recommendedName>
        <fullName evidence="5">Xaa-Pro aminopeptidase</fullName>
        <ecNumber evidence="5">3.4.11.9</ecNumber>
    </recommendedName>
    <alternativeName>
        <fullName evidence="12">Aminoacylproline aminopeptidase</fullName>
    </alternativeName>
    <alternativeName>
        <fullName evidence="13">Prolidase</fullName>
    </alternativeName>
</protein>
<keyword evidence="9" id="KW-0378">Hydrolase</keyword>
<evidence type="ECO:0000256" key="1">
    <source>
        <dbReference type="ARBA" id="ARBA00001424"/>
    </source>
</evidence>
<dbReference type="GeneID" id="18757139"/>
<dbReference type="Gene3D" id="3.90.230.10">
    <property type="entry name" value="Creatinase/methionine aminopeptidase superfamily"/>
    <property type="match status" value="1"/>
</dbReference>
<comment type="catalytic activity">
    <reaction evidence="1">
        <text>Release of any N-terminal amino acid, including proline, that is linked to proline, even from a dipeptide or tripeptide.</text>
        <dbReference type="EC" id="3.4.11.9"/>
    </reaction>
</comment>